<feature type="non-terminal residue" evidence="2">
    <location>
        <position position="52"/>
    </location>
</feature>
<comment type="caution">
    <text evidence="2">The sequence shown here is derived from an EMBL/GenBank/DDBJ whole genome shotgun (WGS) entry which is preliminary data.</text>
</comment>
<organism evidence="2 3">
    <name type="scientific">Symbiodinium natans</name>
    <dbReference type="NCBI Taxonomy" id="878477"/>
    <lineage>
        <taxon>Eukaryota</taxon>
        <taxon>Sar</taxon>
        <taxon>Alveolata</taxon>
        <taxon>Dinophyceae</taxon>
        <taxon>Suessiales</taxon>
        <taxon>Symbiodiniaceae</taxon>
        <taxon>Symbiodinium</taxon>
    </lineage>
</organism>
<dbReference type="EMBL" id="CAJNDS010000520">
    <property type="protein sequence ID" value="CAE7214495.1"/>
    <property type="molecule type" value="Genomic_DNA"/>
</dbReference>
<feature type="non-terminal residue" evidence="2">
    <location>
        <position position="1"/>
    </location>
</feature>
<evidence type="ECO:0000313" key="2">
    <source>
        <dbReference type="EMBL" id="CAE7214495.1"/>
    </source>
</evidence>
<sequence length="52" mass="6227">VCVRHATPERRNGRRRWHGMVDGGSERQRRARASRRHLQVRERMPEPHEADS</sequence>
<feature type="region of interest" description="Disordered" evidence="1">
    <location>
        <begin position="1"/>
        <end position="52"/>
    </location>
</feature>
<evidence type="ECO:0000313" key="3">
    <source>
        <dbReference type="Proteomes" id="UP000604046"/>
    </source>
</evidence>
<protein>
    <submittedName>
        <fullName evidence="2">Uncharacterized protein</fullName>
    </submittedName>
</protein>
<dbReference type="Proteomes" id="UP000604046">
    <property type="component" value="Unassembled WGS sequence"/>
</dbReference>
<feature type="compositionally biased region" description="Basic residues" evidence="1">
    <location>
        <begin position="29"/>
        <end position="38"/>
    </location>
</feature>
<gene>
    <name evidence="2" type="ORF">SNAT2548_LOCUS7446</name>
</gene>
<evidence type="ECO:0000256" key="1">
    <source>
        <dbReference type="SAM" id="MobiDB-lite"/>
    </source>
</evidence>
<name>A0A812JQI6_9DINO</name>
<feature type="compositionally biased region" description="Basic and acidic residues" evidence="1">
    <location>
        <begin position="1"/>
        <end position="11"/>
    </location>
</feature>
<dbReference type="AlphaFoldDB" id="A0A812JQI6"/>
<feature type="compositionally biased region" description="Basic and acidic residues" evidence="1">
    <location>
        <begin position="39"/>
        <end position="52"/>
    </location>
</feature>
<reference evidence="2" key="1">
    <citation type="submission" date="2021-02" db="EMBL/GenBank/DDBJ databases">
        <authorList>
            <person name="Dougan E. K."/>
            <person name="Rhodes N."/>
            <person name="Thang M."/>
            <person name="Chan C."/>
        </authorList>
    </citation>
    <scope>NUCLEOTIDE SEQUENCE</scope>
</reference>
<accession>A0A812JQI6</accession>
<proteinExistence type="predicted"/>
<keyword evidence="3" id="KW-1185">Reference proteome</keyword>